<keyword evidence="3" id="KW-1185">Reference proteome</keyword>
<evidence type="ECO:0000313" key="2">
    <source>
        <dbReference type="EMBL" id="CAG8838097.1"/>
    </source>
</evidence>
<proteinExistence type="predicted"/>
<dbReference type="Proteomes" id="UP000789901">
    <property type="component" value="Unassembled WGS sequence"/>
</dbReference>
<reference evidence="2 3" key="1">
    <citation type="submission" date="2021-06" db="EMBL/GenBank/DDBJ databases">
        <authorList>
            <person name="Kallberg Y."/>
            <person name="Tangrot J."/>
            <person name="Rosling A."/>
        </authorList>
    </citation>
    <scope>NUCLEOTIDE SEQUENCE [LARGE SCALE GENOMIC DNA]</scope>
    <source>
        <strain evidence="2 3">120-4 pot B 10/14</strain>
    </source>
</reference>
<evidence type="ECO:0000256" key="1">
    <source>
        <dbReference type="SAM" id="MobiDB-lite"/>
    </source>
</evidence>
<organism evidence="2 3">
    <name type="scientific">Gigaspora margarita</name>
    <dbReference type="NCBI Taxonomy" id="4874"/>
    <lineage>
        <taxon>Eukaryota</taxon>
        <taxon>Fungi</taxon>
        <taxon>Fungi incertae sedis</taxon>
        <taxon>Mucoromycota</taxon>
        <taxon>Glomeromycotina</taxon>
        <taxon>Glomeromycetes</taxon>
        <taxon>Diversisporales</taxon>
        <taxon>Gigasporaceae</taxon>
        <taxon>Gigaspora</taxon>
    </lineage>
</organism>
<accession>A0ABN7WQ92</accession>
<name>A0ABN7WQ92_GIGMA</name>
<comment type="caution">
    <text evidence="2">The sequence shown here is derived from an EMBL/GenBank/DDBJ whole genome shotgun (WGS) entry which is preliminary data.</text>
</comment>
<evidence type="ECO:0000313" key="3">
    <source>
        <dbReference type="Proteomes" id="UP000789901"/>
    </source>
</evidence>
<feature type="region of interest" description="Disordered" evidence="1">
    <location>
        <begin position="50"/>
        <end position="71"/>
    </location>
</feature>
<feature type="compositionally biased region" description="Polar residues" evidence="1">
    <location>
        <begin position="53"/>
        <end position="71"/>
    </location>
</feature>
<protein>
    <submittedName>
        <fullName evidence="2">45505_t:CDS:1</fullName>
    </submittedName>
</protein>
<sequence>SELDLQIKVYIGNAYHVTITTLLSRMEEMMNCQAETQRLWNEQIHKALDERFSNPSDDMLTTSNEGQTTAS</sequence>
<feature type="non-terminal residue" evidence="2">
    <location>
        <position position="1"/>
    </location>
</feature>
<gene>
    <name evidence="2" type="ORF">GMARGA_LOCUS33804</name>
</gene>
<dbReference type="EMBL" id="CAJVQB010057293">
    <property type="protein sequence ID" value="CAG8838097.1"/>
    <property type="molecule type" value="Genomic_DNA"/>
</dbReference>